<dbReference type="PANTHER" id="PTHR36181">
    <property type="entry name" value="INTRON-ENCODED ENDONUCLEASE AI3-RELATED"/>
    <property type="match status" value="1"/>
</dbReference>
<dbReference type="Pfam" id="PF00961">
    <property type="entry name" value="LAGLIDADG_1"/>
    <property type="match status" value="1"/>
</dbReference>
<keyword evidence="2" id="KW-0472">Membrane</keyword>
<comment type="function">
    <text evidence="1">Mitochondrial DNA endonuclease involved in intron homing.</text>
</comment>
<organism evidence="4">
    <name type="scientific">Clavaria fumosa</name>
    <dbReference type="NCBI Taxonomy" id="264083"/>
    <lineage>
        <taxon>Eukaryota</taxon>
        <taxon>Fungi</taxon>
        <taxon>Dikarya</taxon>
        <taxon>Basidiomycota</taxon>
        <taxon>Agaricomycotina</taxon>
        <taxon>Agaricomycetes</taxon>
        <taxon>Agaricomycetidae</taxon>
        <taxon>Agaricales</taxon>
        <taxon>Clavariineae</taxon>
        <taxon>Clavariaceae</taxon>
        <taxon>Clavaria</taxon>
    </lineage>
</organism>
<dbReference type="GeneID" id="65338480"/>
<proteinExistence type="predicted"/>
<evidence type="ECO:0000313" key="4">
    <source>
        <dbReference type="EMBL" id="QPZ51076.1"/>
    </source>
</evidence>
<sequence>MINLRTVLIGFFSKQFVLYSAVQSGYIFISIVAILVSVISASYYLKIIKVLLDMNDNNSITIKNTNASLKKAKIKQYLLKNPSSSINNLKKCLLVKYANITNKKNNLDLIHTNYFKEMQLLFILIFILKFDLTYKNINKSNSSNNLNYYTKDFYINKELWLFNTSNFNSLPLNNLNNNKERDISYYYNNNNYNNPELNNKLKSDLLYQLSNFHSFLISNLTLIIILFIFKPAKRCGNTLLWVKLPNSGNTLKLLIPNYIWKSISGWSNYSCKVISYKIFEKIMGYRGSKSEFNIKSVKEQRVNGNWWIKSNLSHLRYTLMGSEKNYQIKIPSKQLNKISYSTLDNKPKFLTPWFISGLIDGEGSFSISIYKSNEHKLHWGVRTVFVIDLHEWEYFLLLKLQEYFGGIGTIYRNKVRNTVNYSVAGIQELKNIIIPHF</sequence>
<dbReference type="InterPro" id="IPR027434">
    <property type="entry name" value="Homing_endonucl"/>
</dbReference>
<dbReference type="GO" id="GO:0004519">
    <property type="term" value="F:endonuclease activity"/>
    <property type="evidence" value="ECO:0007669"/>
    <property type="project" value="UniProtKB-KW"/>
</dbReference>
<dbReference type="AlphaFoldDB" id="A0A7T3PCN8"/>
<protein>
    <submittedName>
        <fullName evidence="4">LAGLIDADG endonuclease</fullName>
    </submittedName>
</protein>
<name>A0A7T3PCN8_9AGAR</name>
<keyword evidence="4" id="KW-0378">Hydrolase</keyword>
<keyword evidence="4" id="KW-0540">Nuclease</keyword>
<dbReference type="PANTHER" id="PTHR36181:SF4">
    <property type="entry name" value="LAGLIDADG ENDONUCLEASE"/>
    <property type="match status" value="1"/>
</dbReference>
<dbReference type="InterPro" id="IPR004860">
    <property type="entry name" value="LAGLIDADG_dom"/>
</dbReference>
<feature type="transmembrane region" description="Helical" evidence="2">
    <location>
        <begin position="26"/>
        <end position="45"/>
    </location>
</feature>
<geneLocation type="mitochondrion" evidence="4"/>
<evidence type="ECO:0000256" key="2">
    <source>
        <dbReference type="SAM" id="Phobius"/>
    </source>
</evidence>
<feature type="domain" description="Homing endonuclease LAGLIDADG" evidence="3">
    <location>
        <begin position="355"/>
        <end position="437"/>
    </location>
</feature>
<feature type="transmembrane region" description="Helical" evidence="2">
    <location>
        <begin position="205"/>
        <end position="229"/>
    </location>
</feature>
<dbReference type="InterPro" id="IPR051289">
    <property type="entry name" value="LAGLIDADG_Endonuclease"/>
</dbReference>
<accession>A0A7T3PCN8</accession>
<dbReference type="Gene3D" id="3.10.28.10">
    <property type="entry name" value="Homing endonucleases"/>
    <property type="match status" value="1"/>
</dbReference>
<gene>
    <name evidence="4" type="primary">orf437</name>
</gene>
<evidence type="ECO:0000256" key="1">
    <source>
        <dbReference type="ARBA" id="ARBA00002670"/>
    </source>
</evidence>
<dbReference type="GO" id="GO:0005739">
    <property type="term" value="C:mitochondrion"/>
    <property type="evidence" value="ECO:0007669"/>
    <property type="project" value="UniProtKB-ARBA"/>
</dbReference>
<reference evidence="4" key="1">
    <citation type="journal article" date="2020" name="IMA Fungus">
        <title>The 256 kb mitochondrial genome of Clavaria fumosa is the largest among phylum Basidiomycota and is rich in introns and intronic ORFs.</title>
        <authorList>
            <person name="Wang X."/>
            <person name="Wang Y."/>
            <person name="Yao W."/>
            <person name="Shen J."/>
            <person name="Chen M."/>
            <person name="Gao M."/>
            <person name="Ren J."/>
            <person name="Li Q."/>
            <person name="Liu N."/>
        </authorList>
    </citation>
    <scope>NUCLEOTIDE SEQUENCE</scope>
</reference>
<keyword evidence="4" id="KW-0255">Endonuclease</keyword>
<dbReference type="SUPFAM" id="SSF55608">
    <property type="entry name" value="Homing endonucleases"/>
    <property type="match status" value="1"/>
</dbReference>
<evidence type="ECO:0000259" key="3">
    <source>
        <dbReference type="Pfam" id="PF00961"/>
    </source>
</evidence>
<dbReference type="EMBL" id="MT114157">
    <property type="protein sequence ID" value="QPZ51076.1"/>
    <property type="molecule type" value="Genomic_DNA"/>
</dbReference>
<keyword evidence="2" id="KW-1133">Transmembrane helix</keyword>
<keyword evidence="2" id="KW-0812">Transmembrane</keyword>
<dbReference type="RefSeq" id="YP_010130174.1">
    <property type="nucleotide sequence ID" value="NC_056336.1"/>
</dbReference>
<keyword evidence="4" id="KW-0496">Mitochondrion</keyword>